<dbReference type="Pfam" id="PF00646">
    <property type="entry name" value="F-box"/>
    <property type="match status" value="1"/>
</dbReference>
<dbReference type="InterPro" id="IPR036047">
    <property type="entry name" value="F-box-like_dom_sf"/>
</dbReference>
<proteinExistence type="predicted"/>
<dbReference type="Proteomes" id="UP000192578">
    <property type="component" value="Unassembled WGS sequence"/>
</dbReference>
<dbReference type="AlphaFoldDB" id="A0A1W0X820"/>
<dbReference type="GO" id="GO:1903599">
    <property type="term" value="P:positive regulation of autophagy of mitochondrion"/>
    <property type="evidence" value="ECO:0007669"/>
    <property type="project" value="TreeGrafter"/>
</dbReference>
<sequence>MEPGEDTLNGMSPMGQSPFVALPLPIPSISYSEEIFLRPIVTPSAGKDGSTAPRSLLECTEQAVPETFQRAWELLLEAKNGNIGVLDGFQLVMDTLMWEEGFVKLREEGDQECSENIRRSHYTHRCNCPNLTRDDYSCTVIFSRADMARLPKQIMLQSAVAPAFRVKPHPTCPSLSLMASRYWISNAYSGNLRTNIVEMYRNLPKLAIQLKENVVFKLKAIIAHGLEPPVLVGLDSLPLDVLERIFIRSSLQSAVSLAKTCSRARSVFGLENVWRTMARREFDRFNTVSDEKVREEYGSWRQAFIHNWKTRRTALHTRTLSFQPYTNIYPWINGPGQVVRPVGYMPFPNLNPFDEDNFF</sequence>
<dbReference type="PROSITE" id="PS50181">
    <property type="entry name" value="FBOX"/>
    <property type="match status" value="1"/>
</dbReference>
<evidence type="ECO:0000313" key="2">
    <source>
        <dbReference type="EMBL" id="OQV23667.1"/>
    </source>
</evidence>
<dbReference type="Gene3D" id="3.40.1000.30">
    <property type="match status" value="1"/>
</dbReference>
<dbReference type="InterPro" id="IPR001810">
    <property type="entry name" value="F-box_dom"/>
</dbReference>
<dbReference type="GO" id="GO:0019901">
    <property type="term" value="F:protein kinase binding"/>
    <property type="evidence" value="ECO:0007669"/>
    <property type="project" value="InterPro"/>
</dbReference>
<feature type="domain" description="F-box" evidence="1">
    <location>
        <begin position="231"/>
        <end position="277"/>
    </location>
</feature>
<dbReference type="PANTHER" id="PTHR15537:SF2">
    <property type="entry name" value="F-BOX ONLY PROTEIN 7"/>
    <property type="match status" value="1"/>
</dbReference>
<dbReference type="Gene3D" id="1.20.1280.50">
    <property type="match status" value="1"/>
</dbReference>
<name>A0A1W0X820_HYPEX</name>
<keyword evidence="3" id="KW-1185">Reference proteome</keyword>
<comment type="caution">
    <text evidence="2">The sequence shown here is derived from an EMBL/GenBank/DDBJ whole genome shotgun (WGS) entry which is preliminary data.</text>
</comment>
<dbReference type="OrthoDB" id="101791at2759"/>
<dbReference type="EMBL" id="MTYJ01000010">
    <property type="protein sequence ID" value="OQV23667.1"/>
    <property type="molecule type" value="Genomic_DNA"/>
</dbReference>
<evidence type="ECO:0000313" key="3">
    <source>
        <dbReference type="Proteomes" id="UP000192578"/>
    </source>
</evidence>
<gene>
    <name evidence="2" type="ORF">BV898_02407</name>
</gene>
<accession>A0A1W0X820</accession>
<organism evidence="2 3">
    <name type="scientific">Hypsibius exemplaris</name>
    <name type="common">Freshwater tardigrade</name>
    <dbReference type="NCBI Taxonomy" id="2072580"/>
    <lineage>
        <taxon>Eukaryota</taxon>
        <taxon>Metazoa</taxon>
        <taxon>Ecdysozoa</taxon>
        <taxon>Tardigrada</taxon>
        <taxon>Eutardigrada</taxon>
        <taxon>Parachela</taxon>
        <taxon>Hypsibioidea</taxon>
        <taxon>Hypsibiidae</taxon>
        <taxon>Hypsibius</taxon>
    </lineage>
</organism>
<reference evidence="3" key="1">
    <citation type="submission" date="2017-01" db="EMBL/GenBank/DDBJ databases">
        <title>Comparative genomics of anhydrobiosis in the tardigrade Hypsibius dujardini.</title>
        <authorList>
            <person name="Yoshida Y."/>
            <person name="Koutsovoulos G."/>
            <person name="Laetsch D."/>
            <person name="Stevens L."/>
            <person name="Kumar S."/>
            <person name="Horikawa D."/>
            <person name="Ishino K."/>
            <person name="Komine S."/>
            <person name="Tomita M."/>
            <person name="Blaxter M."/>
            <person name="Arakawa K."/>
        </authorList>
    </citation>
    <scope>NUCLEOTIDE SEQUENCE [LARGE SCALE GENOMIC DNA]</scope>
    <source>
        <strain evidence="3">Z151</strain>
    </source>
</reference>
<evidence type="ECO:0000259" key="1">
    <source>
        <dbReference type="PROSITE" id="PS50181"/>
    </source>
</evidence>
<dbReference type="SUPFAM" id="SSF81383">
    <property type="entry name" value="F-box domain"/>
    <property type="match status" value="1"/>
</dbReference>
<dbReference type="InterPro" id="IPR047118">
    <property type="entry name" value="Fbxo7"/>
</dbReference>
<protein>
    <recommendedName>
        <fullName evidence="1">F-box domain-containing protein</fullName>
    </recommendedName>
</protein>
<dbReference type="PANTHER" id="PTHR15537">
    <property type="entry name" value="F-BOX ONLY PROTEIN 7"/>
    <property type="match status" value="1"/>
</dbReference>